<keyword evidence="4" id="KW-1185">Reference proteome</keyword>
<reference evidence="4" key="1">
    <citation type="journal article" date="2019" name="Int. J. Syst. Evol. Microbiol.">
        <title>The Global Catalogue of Microorganisms (GCM) 10K type strain sequencing project: providing services to taxonomists for standard genome sequencing and annotation.</title>
        <authorList>
            <consortium name="The Broad Institute Genomics Platform"/>
            <consortium name="The Broad Institute Genome Sequencing Center for Infectious Disease"/>
            <person name="Wu L."/>
            <person name="Ma J."/>
        </authorList>
    </citation>
    <scope>NUCLEOTIDE SEQUENCE [LARGE SCALE GENOMIC DNA]</scope>
    <source>
        <strain evidence="4">JCM 31486</strain>
    </source>
</reference>
<comment type="caution">
    <text evidence="3">The sequence shown here is derived from an EMBL/GenBank/DDBJ whole genome shotgun (WGS) entry which is preliminary data.</text>
</comment>
<dbReference type="InterPro" id="IPR039448">
    <property type="entry name" value="Beta_helix"/>
</dbReference>
<accession>A0ABW3M6S7</accession>
<sequence>MLAIVMAVSILGMSTVEPAEAAPIVIYVSPNGNDATSGIWTGRPVRTPQRARELVRALTPAMNRDIVVSLADGTYPMTSPLALDVRDSGNNGHNVVWKAAPGARPVLSGGVRITGWTRSGDMWSAPVPPGLRTRQFYVNGVRAQRASGPLPVKVKTISKGYETDTPVMDNWRNPKDIEFVYREGLGGWTVPRCPVAAISPTQITMAQPCWDNTDKRLPRTSSQAWNLVGRPKLHVTPTAVENAFELLDSPGEWYLDSALNKVFYRPRPGEDLLTANVVVPVLESLLSVTGTASDPVHNVVFDGLQFSYATWLQPSTPDGFSEVQATYTLTGAGAGDSQGLCSLVPGGGCPYGAWSKTPGGVRLSYVRDVAITGSVFAHLGGTGLDLGRGTQRTLLRGNVFTDISGNGVQLGEVDNPGAGAAERASDNRIENNHLYGLPVEFHGGVAIDVAYAENTTIAHNQLNGLAYTGISVGWGGWLDKISQPGLSNYSRRNTVDANLVFDHMLVLNDGGGVYVNGAQGTSMQDGMRISGNVIHDENGQPNSKGIYTDNGASYITITANGLYDNPIDWTRRHRNWGGDTTYNPYDIIGNYWMRQPPETTGGGVTIEGNTVITTPAEIPAAIMDNAGLQPPFTFILTRTPMP</sequence>
<dbReference type="Pfam" id="PF13229">
    <property type="entry name" value="Beta_helix"/>
    <property type="match status" value="1"/>
</dbReference>
<dbReference type="Proteomes" id="UP001597045">
    <property type="component" value="Unassembled WGS sequence"/>
</dbReference>
<dbReference type="InterPro" id="IPR006626">
    <property type="entry name" value="PbH1"/>
</dbReference>
<dbReference type="InterPro" id="IPR011050">
    <property type="entry name" value="Pectin_lyase_fold/virulence"/>
</dbReference>
<dbReference type="Gene3D" id="2.160.20.10">
    <property type="entry name" value="Single-stranded right-handed beta-helix, Pectin lyase-like"/>
    <property type="match status" value="2"/>
</dbReference>
<dbReference type="SUPFAM" id="SSF51126">
    <property type="entry name" value="Pectin lyase-like"/>
    <property type="match status" value="1"/>
</dbReference>
<organism evidence="3 4">
    <name type="scientific">Kibdelosporangium lantanae</name>
    <dbReference type="NCBI Taxonomy" id="1497396"/>
    <lineage>
        <taxon>Bacteria</taxon>
        <taxon>Bacillati</taxon>
        <taxon>Actinomycetota</taxon>
        <taxon>Actinomycetes</taxon>
        <taxon>Pseudonocardiales</taxon>
        <taxon>Pseudonocardiaceae</taxon>
        <taxon>Kibdelosporangium</taxon>
    </lineage>
</organism>
<keyword evidence="1" id="KW-0732">Signal</keyword>
<dbReference type="EMBL" id="JBHTIS010000101">
    <property type="protein sequence ID" value="MFD1044680.1"/>
    <property type="molecule type" value="Genomic_DNA"/>
</dbReference>
<dbReference type="PANTHER" id="PTHR36453">
    <property type="entry name" value="SECRETED PROTEIN-RELATED"/>
    <property type="match status" value="1"/>
</dbReference>
<evidence type="ECO:0000259" key="2">
    <source>
        <dbReference type="Pfam" id="PF13229"/>
    </source>
</evidence>
<evidence type="ECO:0000313" key="4">
    <source>
        <dbReference type="Proteomes" id="UP001597045"/>
    </source>
</evidence>
<gene>
    <name evidence="3" type="ORF">ACFQ1S_03265</name>
</gene>
<dbReference type="SMART" id="SM00710">
    <property type="entry name" value="PbH1"/>
    <property type="match status" value="7"/>
</dbReference>
<evidence type="ECO:0000313" key="3">
    <source>
        <dbReference type="EMBL" id="MFD1044680.1"/>
    </source>
</evidence>
<name>A0ABW3M6S7_9PSEU</name>
<dbReference type="InterPro" id="IPR012334">
    <property type="entry name" value="Pectin_lyas_fold"/>
</dbReference>
<feature type="signal peptide" evidence="1">
    <location>
        <begin position="1"/>
        <end position="21"/>
    </location>
</feature>
<evidence type="ECO:0000256" key="1">
    <source>
        <dbReference type="SAM" id="SignalP"/>
    </source>
</evidence>
<feature type="chain" id="PRO_5046833124" evidence="1">
    <location>
        <begin position="22"/>
        <end position="642"/>
    </location>
</feature>
<protein>
    <submittedName>
        <fullName evidence="3">Right-handed parallel beta-helix repeat-containing protein</fullName>
    </submittedName>
</protein>
<feature type="domain" description="Right handed beta helix" evidence="2">
    <location>
        <begin position="359"/>
        <end position="474"/>
    </location>
</feature>
<dbReference type="PANTHER" id="PTHR36453:SF1">
    <property type="entry name" value="RIGHT HANDED BETA HELIX DOMAIN-CONTAINING PROTEIN"/>
    <property type="match status" value="1"/>
</dbReference>
<proteinExistence type="predicted"/>